<evidence type="ECO:0000313" key="7">
    <source>
        <dbReference type="Proteomes" id="UP000037442"/>
    </source>
</evidence>
<feature type="domain" description="HTH tetR-type" evidence="5">
    <location>
        <begin position="12"/>
        <end position="72"/>
    </location>
</feature>
<dbReference type="SUPFAM" id="SSF46689">
    <property type="entry name" value="Homeodomain-like"/>
    <property type="match status" value="1"/>
</dbReference>
<name>A0A0L7MPX9_COMTE</name>
<dbReference type="PATRIC" id="fig|285.49.peg.701"/>
<dbReference type="Gene3D" id="1.10.10.60">
    <property type="entry name" value="Homeodomain-like"/>
    <property type="match status" value="1"/>
</dbReference>
<sequence>MKDPDTLNARTRDTRDRLVRAGLTLFSRQGLDGVRTRQLVDEAGVNQSAIPYHFGGKEGVYAAVLEHVAAGIVDRLDLGQPTVACADEARAALKSLMQDFVRALLDSETSIAGSLLLAREQLRPTEKFDALYTRLLVPLHTNVADLVADIRNEDRGQRDQVLRAHAVLGQALAFAVAREALLRRLGISALSRKDVADIAEMVGDMAIAACS</sequence>
<protein>
    <submittedName>
        <fullName evidence="6">Transcriptional regulator</fullName>
    </submittedName>
</protein>
<gene>
    <name evidence="6" type="ORF">GL58_03355</name>
</gene>
<dbReference type="GO" id="GO:0000976">
    <property type="term" value="F:transcription cis-regulatory region binding"/>
    <property type="evidence" value="ECO:0007669"/>
    <property type="project" value="TreeGrafter"/>
</dbReference>
<dbReference type="GO" id="GO:0003700">
    <property type="term" value="F:DNA-binding transcription factor activity"/>
    <property type="evidence" value="ECO:0007669"/>
    <property type="project" value="TreeGrafter"/>
</dbReference>
<dbReference type="InterPro" id="IPR001647">
    <property type="entry name" value="HTH_TetR"/>
</dbReference>
<dbReference type="InterPro" id="IPR036271">
    <property type="entry name" value="Tet_transcr_reg_TetR-rel_C_sf"/>
</dbReference>
<dbReference type="RefSeq" id="WP_053282582.1">
    <property type="nucleotide sequence ID" value="NZ_JNVD01000013.1"/>
</dbReference>
<dbReference type="SUPFAM" id="SSF48498">
    <property type="entry name" value="Tetracyclin repressor-like, C-terminal domain"/>
    <property type="match status" value="1"/>
</dbReference>
<dbReference type="PANTHER" id="PTHR30055:SF234">
    <property type="entry name" value="HTH-TYPE TRANSCRIPTIONAL REGULATOR BETI"/>
    <property type="match status" value="1"/>
</dbReference>
<evidence type="ECO:0000313" key="6">
    <source>
        <dbReference type="EMBL" id="KOC24014.1"/>
    </source>
</evidence>
<evidence type="ECO:0000256" key="2">
    <source>
        <dbReference type="ARBA" id="ARBA00023125"/>
    </source>
</evidence>
<dbReference type="EMBL" id="JNVD01000013">
    <property type="protein sequence ID" value="KOC24014.1"/>
    <property type="molecule type" value="Genomic_DNA"/>
</dbReference>
<accession>A0A0L7MPX9</accession>
<feature type="DNA-binding region" description="H-T-H motif" evidence="4">
    <location>
        <begin position="35"/>
        <end position="54"/>
    </location>
</feature>
<keyword evidence="2 4" id="KW-0238">DNA-binding</keyword>
<dbReference type="PROSITE" id="PS50977">
    <property type="entry name" value="HTH_TETR_2"/>
    <property type="match status" value="1"/>
</dbReference>
<dbReference type="PRINTS" id="PR00455">
    <property type="entry name" value="HTHTETR"/>
</dbReference>
<evidence type="ECO:0000256" key="4">
    <source>
        <dbReference type="PROSITE-ProRule" id="PRU00335"/>
    </source>
</evidence>
<dbReference type="Pfam" id="PF09209">
    <property type="entry name" value="CecR_C"/>
    <property type="match status" value="1"/>
</dbReference>
<dbReference type="AlphaFoldDB" id="A0A0L7MPX9"/>
<proteinExistence type="predicted"/>
<evidence type="ECO:0000256" key="1">
    <source>
        <dbReference type="ARBA" id="ARBA00023015"/>
    </source>
</evidence>
<dbReference type="PANTHER" id="PTHR30055">
    <property type="entry name" value="HTH-TYPE TRANSCRIPTIONAL REGULATOR RUTR"/>
    <property type="match status" value="1"/>
</dbReference>
<dbReference type="Proteomes" id="UP000037442">
    <property type="component" value="Unassembled WGS sequence"/>
</dbReference>
<evidence type="ECO:0000256" key="3">
    <source>
        <dbReference type="ARBA" id="ARBA00023163"/>
    </source>
</evidence>
<dbReference type="InterPro" id="IPR050109">
    <property type="entry name" value="HTH-type_TetR-like_transc_reg"/>
</dbReference>
<dbReference type="Gene3D" id="1.10.357.10">
    <property type="entry name" value="Tetracycline Repressor, domain 2"/>
    <property type="match status" value="1"/>
</dbReference>
<dbReference type="InterPro" id="IPR009057">
    <property type="entry name" value="Homeodomain-like_sf"/>
</dbReference>
<organism evidence="6 7">
    <name type="scientific">Comamonas testosteroni</name>
    <name type="common">Pseudomonas testosteroni</name>
    <dbReference type="NCBI Taxonomy" id="285"/>
    <lineage>
        <taxon>Bacteria</taxon>
        <taxon>Pseudomonadati</taxon>
        <taxon>Pseudomonadota</taxon>
        <taxon>Betaproteobacteria</taxon>
        <taxon>Burkholderiales</taxon>
        <taxon>Comamonadaceae</taxon>
        <taxon>Comamonas</taxon>
    </lineage>
</organism>
<reference evidence="7" key="1">
    <citation type="submission" date="2014-06" db="EMBL/GenBank/DDBJ databases">
        <title>Draft genome sequence of C. testosteroni WDL7.</title>
        <authorList>
            <person name="Wu Y."/>
            <person name="Seshan H."/>
            <person name="Arumugam K."/>
        </authorList>
    </citation>
    <scope>NUCLEOTIDE SEQUENCE [LARGE SCALE GENOMIC DNA]</scope>
    <source>
        <strain evidence="7">WDL7</strain>
    </source>
</reference>
<evidence type="ECO:0000259" key="5">
    <source>
        <dbReference type="PROSITE" id="PS50977"/>
    </source>
</evidence>
<keyword evidence="3" id="KW-0804">Transcription</keyword>
<dbReference type="InterPro" id="IPR015292">
    <property type="entry name" value="Tscrpt_reg_YbiH_C"/>
</dbReference>
<comment type="caution">
    <text evidence="6">The sequence shown here is derived from an EMBL/GenBank/DDBJ whole genome shotgun (WGS) entry which is preliminary data.</text>
</comment>
<keyword evidence="1" id="KW-0805">Transcription regulation</keyword>
<dbReference type="Pfam" id="PF00440">
    <property type="entry name" value="TetR_N"/>
    <property type="match status" value="1"/>
</dbReference>